<dbReference type="Proteomes" id="UP001472677">
    <property type="component" value="Unassembled WGS sequence"/>
</dbReference>
<dbReference type="EMBL" id="JBBPBM010000003">
    <property type="protein sequence ID" value="KAK8593105.1"/>
    <property type="molecule type" value="Genomic_DNA"/>
</dbReference>
<keyword evidence="2" id="KW-1185">Reference proteome</keyword>
<sequence length="91" mass="9859">MLNPSFESISLSPIERPLFGAAMTQISRDALPIGSKLRDANLAPGTCPICLNGLKTVLHVLMTVMPPTKPSFLWVCLELSFTVMHNPPLLG</sequence>
<evidence type="ECO:0000313" key="1">
    <source>
        <dbReference type="EMBL" id="KAK8593105.1"/>
    </source>
</evidence>
<reference evidence="1 2" key="1">
    <citation type="journal article" date="2024" name="G3 (Bethesda)">
        <title>Genome assembly of Hibiscus sabdariffa L. provides insights into metabolisms of medicinal natural products.</title>
        <authorList>
            <person name="Kim T."/>
        </authorList>
    </citation>
    <scope>NUCLEOTIDE SEQUENCE [LARGE SCALE GENOMIC DNA]</scope>
    <source>
        <strain evidence="1">TK-2024</strain>
        <tissue evidence="1">Old leaves</tissue>
    </source>
</reference>
<comment type="caution">
    <text evidence="1">The sequence shown here is derived from an EMBL/GenBank/DDBJ whole genome shotgun (WGS) entry which is preliminary data.</text>
</comment>
<proteinExistence type="predicted"/>
<evidence type="ECO:0000313" key="2">
    <source>
        <dbReference type="Proteomes" id="UP001472677"/>
    </source>
</evidence>
<name>A0ABR2G211_9ROSI</name>
<organism evidence="1 2">
    <name type="scientific">Hibiscus sabdariffa</name>
    <name type="common">roselle</name>
    <dbReference type="NCBI Taxonomy" id="183260"/>
    <lineage>
        <taxon>Eukaryota</taxon>
        <taxon>Viridiplantae</taxon>
        <taxon>Streptophyta</taxon>
        <taxon>Embryophyta</taxon>
        <taxon>Tracheophyta</taxon>
        <taxon>Spermatophyta</taxon>
        <taxon>Magnoliopsida</taxon>
        <taxon>eudicotyledons</taxon>
        <taxon>Gunneridae</taxon>
        <taxon>Pentapetalae</taxon>
        <taxon>rosids</taxon>
        <taxon>malvids</taxon>
        <taxon>Malvales</taxon>
        <taxon>Malvaceae</taxon>
        <taxon>Malvoideae</taxon>
        <taxon>Hibiscus</taxon>
    </lineage>
</organism>
<accession>A0ABR2G211</accession>
<gene>
    <name evidence="1" type="ORF">V6N12_045192</name>
</gene>
<protein>
    <submittedName>
        <fullName evidence="1">Uncharacterized protein</fullName>
    </submittedName>
</protein>